<proteinExistence type="predicted"/>
<evidence type="ECO:0000313" key="3">
    <source>
        <dbReference type="Proteomes" id="UP001144313"/>
    </source>
</evidence>
<dbReference type="PROSITE" id="PS51318">
    <property type="entry name" value="TAT"/>
    <property type="match status" value="1"/>
</dbReference>
<dbReference type="SUPFAM" id="SSF69318">
    <property type="entry name" value="Integrin alpha N-terminal domain"/>
    <property type="match status" value="2"/>
</dbReference>
<dbReference type="AlphaFoldDB" id="A0A9W6LEY7"/>
<dbReference type="Gene3D" id="2.130.10.130">
    <property type="entry name" value="Integrin alpha, N-terminal"/>
    <property type="match status" value="3"/>
</dbReference>
<dbReference type="RefSeq" id="WP_270115456.1">
    <property type="nucleotide sequence ID" value="NZ_BAAAOL010000002.1"/>
</dbReference>
<dbReference type="PANTHER" id="PTHR44103:SF1">
    <property type="entry name" value="PROPROTEIN CONVERTASE P"/>
    <property type="match status" value="1"/>
</dbReference>
<comment type="caution">
    <text evidence="2">The sequence shown here is derived from an EMBL/GenBank/DDBJ whole genome shotgun (WGS) entry which is preliminary data.</text>
</comment>
<dbReference type="Proteomes" id="UP001144313">
    <property type="component" value="Unassembled WGS sequence"/>
</dbReference>
<organism evidence="2 3">
    <name type="scientific">Glycomyces algeriensis</name>
    <dbReference type="NCBI Taxonomy" id="256037"/>
    <lineage>
        <taxon>Bacteria</taxon>
        <taxon>Bacillati</taxon>
        <taxon>Actinomycetota</taxon>
        <taxon>Actinomycetes</taxon>
        <taxon>Glycomycetales</taxon>
        <taxon>Glycomycetaceae</taxon>
        <taxon>Glycomyces</taxon>
    </lineage>
</organism>
<evidence type="ECO:0000313" key="2">
    <source>
        <dbReference type="EMBL" id="GLI41397.1"/>
    </source>
</evidence>
<evidence type="ECO:0008006" key="4">
    <source>
        <dbReference type="Google" id="ProtNLM"/>
    </source>
</evidence>
<sequence>MNDASPEKPRRRRHGRLAAATAAALGATLLVSPGGTASAQTGVDCDALGDDPLDHSIAGAFDIAVACGVEVRIANRSEPYSTMYVTSAGQLHVVATAAPAGAIREDGTPDATLMEWDGGLTLTESPWSFWLSHTDKTQPLFFTWGGALDWAGEVPTPTYADTTAVYEDLAAGLDLSVDMDVASAELRFTVDSADAWQTLATGMALDAEVDPVLEDGALSMPLSVYGEDYEVRTAPFSALDAAGEFNAVGLDLDGDDTLTLSLPEGALEDAVFPLTVTTQWAYSGYGIGEWGVVSSAAPDLAAYRGTGAGTESSFLEHSGASGDAGVGPYCDRFAGPDCATTSEAASYWSFRSVLRTDTLRKPDYNYEWSFPIDEATFSIDLAADEHGMFACATPDLVPVAGYSPAVTWNDRPGAIGDAAPADCEDEVVTYDVTGPVSSAWADASASSEVAFGMTESAEAVRFHGASARLDVYFDIVGLIANTLCSKDAADPSVSSSLSSAVWTRIWRDDVLDLDFNWSAVIRDQASGEVVLTTEPAPLPFQGGPIGALPNTLPDGRYTVVHTIESGASGYTRTSPTCYFVADRATPEIVGIEVEPGPHLVGDTVDVTVTVADNGFPDGLSELDVLLRYAHDDMPVVDQATLTSGTSAELQVKLTETAYRFFVQVTDQGHNKGTLAYEGYVPATYSHNDFDGDGHQDTVAVRKSDGALMLYSGNGDGTFDAGVSKGGGWGGTDVVMAGDLTGDGRPDLLARDTRNGELWTHPGNGAGGLGSRILVGGGWNALGAFTSGGDFDGDGKIDLLAVNKASGTLDLYPGLGNGTFGSRSAAGTGWGAMDTLAATGDLNEDGNTDLLAHDSRNGQYYLYLGDGNGGLYGRSGIAASLDGSGSDRYNQVMAVGDVDGDAKEDLVAVDSRTGELELHSLNGNGTAVHAGRVIATGWGGNRLAAVNEERAYDYNGDGASDFIARRNSDGITYLYPGNGSGSHGTRTSWGTVLKGMTLIATAGDLNGDGFSDVLARTSGGTLYLYPGTGSGALNAAGRITIGSGWNTMSTISGGHDHNSDGKADVVAVASDGTLYLYPGKGNGTFGARKVIGSGWTSMKEVTAVGDLDHDGHADLLAVRNADGCLYFYGGTSTGALKSRVKVSCGWGGYDQITAVGDFNRDGHADFLTRRKSDGAFYLYPGNGSGGTGSRTQIGTGWNTMTIA</sequence>
<dbReference type="EMBL" id="BSDT01000001">
    <property type="protein sequence ID" value="GLI41397.1"/>
    <property type="molecule type" value="Genomic_DNA"/>
</dbReference>
<dbReference type="InterPro" id="IPR013517">
    <property type="entry name" value="FG-GAP"/>
</dbReference>
<dbReference type="InterPro" id="IPR028994">
    <property type="entry name" value="Integrin_alpha_N"/>
</dbReference>
<gene>
    <name evidence="2" type="ORF">GALLR39Z86_12470</name>
</gene>
<protein>
    <recommendedName>
        <fullName evidence="4">VCBS repeat protein</fullName>
    </recommendedName>
</protein>
<keyword evidence="1" id="KW-0732">Signal</keyword>
<dbReference type="Pfam" id="PF13517">
    <property type="entry name" value="FG-GAP_3"/>
    <property type="match status" value="4"/>
</dbReference>
<dbReference type="InterPro" id="IPR006311">
    <property type="entry name" value="TAT_signal"/>
</dbReference>
<name>A0A9W6LEY7_9ACTN</name>
<reference evidence="2" key="1">
    <citation type="submission" date="2022-12" db="EMBL/GenBank/DDBJ databases">
        <title>Reference genome sequencing for broad-spectrum identification of bacterial and archaeal isolates by mass spectrometry.</title>
        <authorList>
            <person name="Sekiguchi Y."/>
            <person name="Tourlousse D.M."/>
        </authorList>
    </citation>
    <scope>NUCLEOTIDE SEQUENCE</scope>
    <source>
        <strain evidence="2">LLR39Z86</strain>
    </source>
</reference>
<evidence type="ECO:0000256" key="1">
    <source>
        <dbReference type="ARBA" id="ARBA00022729"/>
    </source>
</evidence>
<dbReference type="PANTHER" id="PTHR44103">
    <property type="entry name" value="PROPROTEIN CONVERTASE P"/>
    <property type="match status" value="1"/>
</dbReference>
<accession>A0A9W6LEY7</accession>
<keyword evidence="3" id="KW-1185">Reference proteome</keyword>